<dbReference type="Gene3D" id="3.40.50.300">
    <property type="entry name" value="P-loop containing nucleotide triphosphate hydrolases"/>
    <property type="match status" value="1"/>
</dbReference>
<dbReference type="SUPFAM" id="SSF52540">
    <property type="entry name" value="P-loop containing nucleoside triphosphate hydrolases"/>
    <property type="match status" value="1"/>
</dbReference>
<feature type="repeat" description="TPR" evidence="2">
    <location>
        <begin position="107"/>
        <end position="140"/>
    </location>
</feature>
<dbReference type="PROSITE" id="PS50005">
    <property type="entry name" value="TPR"/>
    <property type="match status" value="1"/>
</dbReference>
<evidence type="ECO:0000256" key="2">
    <source>
        <dbReference type="PROSITE-ProRule" id="PRU00339"/>
    </source>
</evidence>
<dbReference type="Gene3D" id="1.25.40.10">
    <property type="entry name" value="Tetratricopeptide repeat domain"/>
    <property type="match status" value="1"/>
</dbReference>
<keyword evidence="4" id="KW-1185">Reference proteome</keyword>
<evidence type="ECO:0000256" key="1">
    <source>
        <dbReference type="ARBA" id="ARBA00022679"/>
    </source>
</evidence>
<name>A0A5B0X4L3_9GAMM</name>
<dbReference type="SUPFAM" id="SSF48452">
    <property type="entry name" value="TPR-like"/>
    <property type="match status" value="1"/>
</dbReference>
<evidence type="ECO:0000313" key="3">
    <source>
        <dbReference type="EMBL" id="KAA1194330.1"/>
    </source>
</evidence>
<dbReference type="InterPro" id="IPR011990">
    <property type="entry name" value="TPR-like_helical_dom_sf"/>
</dbReference>
<dbReference type="EMBL" id="VTUX01000001">
    <property type="protein sequence ID" value="KAA1194330.1"/>
    <property type="molecule type" value="Genomic_DNA"/>
</dbReference>
<proteinExistence type="predicted"/>
<dbReference type="Pfam" id="PF13181">
    <property type="entry name" value="TPR_8"/>
    <property type="match status" value="1"/>
</dbReference>
<dbReference type="InterPro" id="IPR027417">
    <property type="entry name" value="P-loop_NTPase"/>
</dbReference>
<comment type="caution">
    <text evidence="3">The sequence shown here is derived from an EMBL/GenBank/DDBJ whole genome shotgun (WGS) entry which is preliminary data.</text>
</comment>
<keyword evidence="1" id="KW-0808">Transferase</keyword>
<dbReference type="PANTHER" id="PTHR12788:SF10">
    <property type="entry name" value="PROTEIN-TYROSINE SULFOTRANSFERASE"/>
    <property type="match status" value="1"/>
</dbReference>
<keyword evidence="2" id="KW-0802">TPR repeat</keyword>
<gene>
    <name evidence="3" type="ORF">F0M18_02550</name>
</gene>
<dbReference type="PROSITE" id="PS50293">
    <property type="entry name" value="TPR_REGION"/>
    <property type="match status" value="1"/>
</dbReference>
<dbReference type="RefSeq" id="WP_149609799.1">
    <property type="nucleotide sequence ID" value="NZ_VTUX01000001.1"/>
</dbReference>
<dbReference type="AlphaFoldDB" id="A0A5B0X4L3"/>
<dbReference type="InterPro" id="IPR026634">
    <property type="entry name" value="TPST-like"/>
</dbReference>
<dbReference type="GO" id="GO:0008476">
    <property type="term" value="F:protein-tyrosine sulfotransferase activity"/>
    <property type="evidence" value="ECO:0007669"/>
    <property type="project" value="InterPro"/>
</dbReference>
<reference evidence="3 4" key="1">
    <citation type="submission" date="2019-09" db="EMBL/GenBank/DDBJ databases">
        <authorList>
            <person name="Chen X.-Y."/>
        </authorList>
    </citation>
    <scope>NUCLEOTIDE SEQUENCE [LARGE SCALE GENOMIC DNA]</scope>
    <source>
        <strain evidence="3 4">NY5</strain>
    </source>
</reference>
<protein>
    <submittedName>
        <fullName evidence="3">Tetratricopeptide repeat protein</fullName>
    </submittedName>
</protein>
<evidence type="ECO:0000313" key="4">
    <source>
        <dbReference type="Proteomes" id="UP000323708"/>
    </source>
</evidence>
<accession>A0A5B0X4L3</accession>
<organism evidence="3 4">
    <name type="scientific">Pseudohalioglobus sediminis</name>
    <dbReference type="NCBI Taxonomy" id="2606449"/>
    <lineage>
        <taxon>Bacteria</taxon>
        <taxon>Pseudomonadati</taxon>
        <taxon>Pseudomonadota</taxon>
        <taxon>Gammaproteobacteria</taxon>
        <taxon>Cellvibrionales</taxon>
        <taxon>Halieaceae</taxon>
        <taxon>Pseudohalioglobus</taxon>
    </lineage>
</organism>
<dbReference type="Proteomes" id="UP000323708">
    <property type="component" value="Unassembled WGS sequence"/>
</dbReference>
<dbReference type="Pfam" id="PF13469">
    <property type="entry name" value="Sulfotransfer_3"/>
    <property type="match status" value="1"/>
</dbReference>
<dbReference type="Pfam" id="PF12895">
    <property type="entry name" value="ANAPC3"/>
    <property type="match status" value="1"/>
</dbReference>
<sequence>MTGSAERHLRQLQQRVKLKQFDAALLSARKYAAAEPGNPAAHYWEGYCLMRLRKPQQAETPLRKALAIDAQHAESLSLLGRCLIGQGRHRDALETARQAETLASDNAEVWDAIGVVYGQLHEYQEAVRMFRRVRELRPDSARNLFNLAGMLNFCHEIAESEAVYREALRLEPTRFLSYWSLSQMKKQTAADNNIALLRAQLQRYASHPDGGLHLNLALAKELEDLGEYAQSFEYLQAGMANKRRRLKYDLEQDRRLFTTLQDTFSPAFCQRETAASDNGEPIFILGMPRTGTTLLEQIVGAHTEVFAAGELQNFFAAWVAQARSQLERVTPLATMACGAQLDFARLGDDYVASTRPRTGHSMRFIDKMPNNFLYLGAIALALPQAKILHMTRHPMDTCYSNYKQLFGRNACPYSYTQEEMAGYYLLYRDLMAHWESCFPGRICRVSYEQLVSDTENEARRVMDFLELDWQEDCLQYHRLKQAVGTASTAQVRQPVYTSSVQKWRCYEQQLQPMRDVLVAAGVEI</sequence>
<dbReference type="InterPro" id="IPR019734">
    <property type="entry name" value="TPR_rpt"/>
</dbReference>
<dbReference type="SMART" id="SM00028">
    <property type="entry name" value="TPR"/>
    <property type="match status" value="4"/>
</dbReference>
<dbReference type="PANTHER" id="PTHR12788">
    <property type="entry name" value="PROTEIN-TYROSINE SULFOTRANSFERASE 2"/>
    <property type="match status" value="1"/>
</dbReference>